<gene>
    <name evidence="2" type="ORF">J2S19_003978</name>
</gene>
<sequence length="109" mass="12644">METIPNWFWVIYYLFFVSTLGLAIISVLKKKYRRISFLVILLAVTVPIVSLINSIGRAESMNEFAHFISQLQHGAIWSIYTVVGYSLLVLWWVLVFLKSGTKKQVFSKR</sequence>
<comment type="caution">
    <text evidence="2">The sequence shown here is derived from an EMBL/GenBank/DDBJ whole genome shotgun (WGS) entry which is preliminary data.</text>
</comment>
<keyword evidence="3" id="KW-1185">Reference proteome</keyword>
<feature type="transmembrane region" description="Helical" evidence="1">
    <location>
        <begin position="6"/>
        <end position="28"/>
    </location>
</feature>
<protein>
    <submittedName>
        <fullName evidence="2">Uncharacterized protein</fullName>
    </submittedName>
</protein>
<evidence type="ECO:0000313" key="2">
    <source>
        <dbReference type="EMBL" id="MDQ0232656.1"/>
    </source>
</evidence>
<dbReference type="EMBL" id="JAUSUD010000023">
    <property type="protein sequence ID" value="MDQ0232656.1"/>
    <property type="molecule type" value="Genomic_DNA"/>
</dbReference>
<keyword evidence="1" id="KW-0812">Transmembrane</keyword>
<organism evidence="2 3">
    <name type="scientific">Metabacillus malikii</name>
    <dbReference type="NCBI Taxonomy" id="1504265"/>
    <lineage>
        <taxon>Bacteria</taxon>
        <taxon>Bacillati</taxon>
        <taxon>Bacillota</taxon>
        <taxon>Bacilli</taxon>
        <taxon>Bacillales</taxon>
        <taxon>Bacillaceae</taxon>
        <taxon>Metabacillus</taxon>
    </lineage>
</organism>
<keyword evidence="1" id="KW-0472">Membrane</keyword>
<dbReference type="Proteomes" id="UP001234495">
    <property type="component" value="Unassembled WGS sequence"/>
</dbReference>
<feature type="transmembrane region" description="Helical" evidence="1">
    <location>
        <begin position="35"/>
        <end position="55"/>
    </location>
</feature>
<evidence type="ECO:0000313" key="3">
    <source>
        <dbReference type="Proteomes" id="UP001234495"/>
    </source>
</evidence>
<accession>A0ABT9ZLJ2</accession>
<name>A0ABT9ZLJ2_9BACI</name>
<dbReference type="RefSeq" id="WP_307344844.1">
    <property type="nucleotide sequence ID" value="NZ_JAUSUD010000023.1"/>
</dbReference>
<feature type="transmembrane region" description="Helical" evidence="1">
    <location>
        <begin position="75"/>
        <end position="97"/>
    </location>
</feature>
<evidence type="ECO:0000256" key="1">
    <source>
        <dbReference type="SAM" id="Phobius"/>
    </source>
</evidence>
<keyword evidence="1" id="KW-1133">Transmembrane helix</keyword>
<reference evidence="2 3" key="1">
    <citation type="submission" date="2023-07" db="EMBL/GenBank/DDBJ databases">
        <title>Genomic Encyclopedia of Type Strains, Phase IV (KMG-IV): sequencing the most valuable type-strain genomes for metagenomic binning, comparative biology and taxonomic classification.</title>
        <authorList>
            <person name="Goeker M."/>
        </authorList>
    </citation>
    <scope>NUCLEOTIDE SEQUENCE [LARGE SCALE GENOMIC DNA]</scope>
    <source>
        <strain evidence="2 3">DSM 29005</strain>
    </source>
</reference>
<proteinExistence type="predicted"/>